<dbReference type="InterPro" id="IPR008145">
    <property type="entry name" value="GK/Ca_channel_bsu"/>
</dbReference>
<name>A0ABQ9VZ96_SAGOE</name>
<dbReference type="PANTHER" id="PTHR23122">
    <property type="entry name" value="MEMBRANE-ASSOCIATED GUANYLATE KINASE MAGUK"/>
    <property type="match status" value="1"/>
</dbReference>
<proteinExistence type="predicted"/>
<protein>
    <submittedName>
        <fullName evidence="2">MAGUK p55 sub member 4</fullName>
    </submittedName>
</protein>
<dbReference type="PROSITE" id="PS50052">
    <property type="entry name" value="GUANYLATE_KINASE_2"/>
    <property type="match status" value="1"/>
</dbReference>
<dbReference type="EMBL" id="JASSZA010000004">
    <property type="protein sequence ID" value="KAK2114694.1"/>
    <property type="molecule type" value="Genomic_DNA"/>
</dbReference>
<comment type="caution">
    <text evidence="2">The sequence shown here is derived from an EMBL/GenBank/DDBJ whole genome shotgun (WGS) entry which is preliminary data.</text>
</comment>
<evidence type="ECO:0000313" key="3">
    <source>
        <dbReference type="Proteomes" id="UP001266305"/>
    </source>
</evidence>
<evidence type="ECO:0000313" key="2">
    <source>
        <dbReference type="EMBL" id="KAK2114694.1"/>
    </source>
</evidence>
<sequence>MKLAMIVSVWKYFGDMEQLCGSVLHSHPAAWHAEKLPKGIAGGPKGRGTSQQRSQEATGILVVSAIPASHLPQINPLASAAACAFVAGNLTSAPCNGSCYSAVGAPYEEVVKCQRHPSDKYRLTVLVGCSGVGSYEMNGHEYHCVSKETFESLIYGHRMLEHGEYRGHLYGTSVDAVQTVLDEGKVCVMDLGPQDVQVAPTHELKPYVIFIKPLIKPNMRCMK</sequence>
<dbReference type="Pfam" id="PF00625">
    <property type="entry name" value="Guanylate_kin"/>
    <property type="match status" value="1"/>
</dbReference>
<feature type="domain" description="Guanylate kinase-like" evidence="1">
    <location>
        <begin position="114"/>
        <end position="223"/>
    </location>
</feature>
<accession>A0ABQ9VZ96</accession>
<dbReference type="InterPro" id="IPR027417">
    <property type="entry name" value="P-loop_NTPase"/>
</dbReference>
<dbReference type="SUPFAM" id="SSF52540">
    <property type="entry name" value="P-loop containing nucleoside triphosphate hydrolases"/>
    <property type="match status" value="1"/>
</dbReference>
<dbReference type="Gene3D" id="3.40.50.300">
    <property type="entry name" value="P-loop containing nucleotide triphosphate hydrolases"/>
    <property type="match status" value="1"/>
</dbReference>
<dbReference type="InterPro" id="IPR050716">
    <property type="entry name" value="MAGUK"/>
</dbReference>
<dbReference type="InterPro" id="IPR008144">
    <property type="entry name" value="Guanylate_kin-like_dom"/>
</dbReference>
<evidence type="ECO:0000259" key="1">
    <source>
        <dbReference type="PROSITE" id="PS50052"/>
    </source>
</evidence>
<dbReference type="Proteomes" id="UP001266305">
    <property type="component" value="Unassembled WGS sequence"/>
</dbReference>
<keyword evidence="3" id="KW-1185">Reference proteome</keyword>
<gene>
    <name evidence="2" type="primary">MPP4</name>
    <name evidence="2" type="ORF">P7K49_008960</name>
</gene>
<reference evidence="2 3" key="1">
    <citation type="submission" date="2023-05" db="EMBL/GenBank/DDBJ databases">
        <title>B98-5 Cell Line De Novo Hybrid Assembly: An Optical Mapping Approach.</title>
        <authorList>
            <person name="Kananen K."/>
            <person name="Auerbach J.A."/>
            <person name="Kautto E."/>
            <person name="Blachly J.S."/>
        </authorList>
    </citation>
    <scope>NUCLEOTIDE SEQUENCE [LARGE SCALE GENOMIC DNA]</scope>
    <source>
        <strain evidence="2">B95-8</strain>
        <tissue evidence="2">Cell line</tissue>
    </source>
</reference>
<organism evidence="2 3">
    <name type="scientific">Saguinus oedipus</name>
    <name type="common">Cotton-top tamarin</name>
    <name type="synonym">Oedipomidas oedipus</name>
    <dbReference type="NCBI Taxonomy" id="9490"/>
    <lineage>
        <taxon>Eukaryota</taxon>
        <taxon>Metazoa</taxon>
        <taxon>Chordata</taxon>
        <taxon>Craniata</taxon>
        <taxon>Vertebrata</taxon>
        <taxon>Euteleostomi</taxon>
        <taxon>Mammalia</taxon>
        <taxon>Eutheria</taxon>
        <taxon>Euarchontoglires</taxon>
        <taxon>Primates</taxon>
        <taxon>Haplorrhini</taxon>
        <taxon>Platyrrhini</taxon>
        <taxon>Cebidae</taxon>
        <taxon>Callitrichinae</taxon>
        <taxon>Saguinus</taxon>
    </lineage>
</organism>